<evidence type="ECO:0000313" key="1">
    <source>
        <dbReference type="EMBL" id="KGG51925.1"/>
    </source>
</evidence>
<feature type="non-terminal residue" evidence="1">
    <location>
        <position position="1035"/>
    </location>
</feature>
<comment type="caution">
    <text evidence="1">The sequence shown here is derived from an EMBL/GenBank/DDBJ whole genome shotgun (WGS) entry which is preliminary data.</text>
</comment>
<organism evidence="1 2">
    <name type="scientific">Mitosporidium daphniae</name>
    <dbReference type="NCBI Taxonomy" id="1485682"/>
    <lineage>
        <taxon>Eukaryota</taxon>
        <taxon>Fungi</taxon>
        <taxon>Fungi incertae sedis</taxon>
        <taxon>Microsporidia</taxon>
        <taxon>Mitosporidium</taxon>
    </lineage>
</organism>
<proteinExistence type="predicted"/>
<dbReference type="GeneID" id="25259189"/>
<protein>
    <submittedName>
        <fullName evidence="1">Uncharacterized protein</fullName>
    </submittedName>
</protein>
<dbReference type="VEuPathDB" id="MicrosporidiaDB:DI09_240p10"/>
<keyword evidence="2" id="KW-1185">Reference proteome</keyword>
<gene>
    <name evidence="1" type="ORF">DI09_240p10</name>
</gene>
<dbReference type="Proteomes" id="UP000029725">
    <property type="component" value="Unassembled WGS sequence"/>
</dbReference>
<evidence type="ECO:0000313" key="2">
    <source>
        <dbReference type="Proteomes" id="UP000029725"/>
    </source>
</evidence>
<reference evidence="1 2" key="1">
    <citation type="submission" date="2014-04" db="EMBL/GenBank/DDBJ databases">
        <title>A new species of microsporidia sheds light on the evolution of extreme parasitism.</title>
        <authorList>
            <person name="Haag K.L."/>
            <person name="James T.Y."/>
            <person name="Larsson R."/>
            <person name="Schaer T.M."/>
            <person name="Refardt D."/>
            <person name="Pombert J.-F."/>
            <person name="Ebert D."/>
        </authorList>
    </citation>
    <scope>NUCLEOTIDE SEQUENCE [LARGE SCALE GENOMIC DNA]</scope>
    <source>
        <strain evidence="1 2">UGP3</strain>
        <tissue evidence="1">Spores</tissue>
    </source>
</reference>
<dbReference type="RefSeq" id="XP_013238361.1">
    <property type="nucleotide sequence ID" value="XM_013382907.1"/>
</dbReference>
<sequence length="1035" mass="120871">MNFGLYEKVVTNFYPRLLGAFDRSNATYDIFINPQRTGTCTFSSYHAYFRFKFGKPKYDEIFSVASLSGLQYFASGRFSDLVSEDYLSKHSLFFAFPAILLPFYKFVYQIANMFPFKILTQPIFLLQCNLNQAARKVLDSIPFLSKERREKIQSFNHEKLASYTSALNEIGKFHFLRCNVDLVDTMFRYLVEIGNDAFEMKEHVFFRDLKIAYDQFQIVKKKNIFDAVSTHIADNRGIRASFSGPNWTSFNLGPLDKVSANERFYCNLPNFEYKDGDYDPQNLTEFSNSIFHFLNNEIAYQPCFIGKEIPLISYLDSMTFRVMPVIKNCTSSDVDKMGFLYTFFIKIWRLLNYENHLFMYQKALILFEILKTYKEIYIRHLKASLNNDENNFKFIKDQIFEKLSPSFSYSDEIDLLQRILPKSEKYISFSHYDGKITSDLVAILFKDNSYPPNPGAMGKFFNVDMIKSKIHYASEYGYDRDHFKRMAYILTVIATPISIENSNNTVLPKTFLLDRHYYNFLHMLCKVSRRPDGDALVLSPISRLNFKLTIAINRYFHLKTDGYNNDKEISSLSFKEQRPLKLMTLSQKFSSAFYFLKYLQENNSFILSDAGMQLLYTFLLKTSTYNDDNSQKALSPVIRYFLFRKDKIRKEISTDKDDIQKLRLLANYHIILNRLMSIEKRDLDIGDLEHVFVGEYQPIFAFLKLNTLILGKKFSNLSNSHGFYLSVISNFELIKSFFLKEEIQYVLRMYYDHWKFASSKSGCAAQTEKGIQNLVNGNFLIDGERIKLPRLPFPRNHLWKRMNITEKRNDKLEFTLHRCRSSNSIIFNFRYNSMHLALTENHAFLLKKDEIEAKLVSEDFKLCHKKPNIQVSFNSKMVGSDDSIIAFQTPYQIWWSHTVYLFDSHGFEYAVIYNGNNLVLKNSSKFVGNVSSALPCSFDINSFCSFSSVSQSLLDAFLTRGVLFNFVLYSYIFTLESEAQSFYFFDSYHGAVKDFYAIKEGSDLYFIVIKGEKFKIHSPAGIEGNFLVSSNLPFL</sequence>
<accession>A0A098VSJ3</accession>
<dbReference type="HOGENOM" id="CLU_293664_0_0_1"/>
<dbReference type="EMBL" id="JMKJ01000156">
    <property type="protein sequence ID" value="KGG51925.1"/>
    <property type="molecule type" value="Genomic_DNA"/>
</dbReference>
<dbReference type="AlphaFoldDB" id="A0A098VSJ3"/>
<name>A0A098VSJ3_9MICR</name>